<dbReference type="EC" id="3.5.-.-" evidence="2"/>
<dbReference type="Proteomes" id="UP001559025">
    <property type="component" value="Unassembled WGS sequence"/>
</dbReference>
<protein>
    <submittedName>
        <fullName evidence="2">Cyclase family protein</fullName>
        <ecNumber evidence="2">3.5.-.-</ecNumber>
    </submittedName>
</protein>
<keyword evidence="2" id="KW-0378">Hydrolase</keyword>
<dbReference type="InterPro" id="IPR037175">
    <property type="entry name" value="KFase_sf"/>
</dbReference>
<dbReference type="PANTHER" id="PTHR31118">
    <property type="entry name" value="CYCLASE-LIKE PROTEIN 2"/>
    <property type="match status" value="1"/>
</dbReference>
<dbReference type="EMBL" id="JAZHFV010000001">
    <property type="protein sequence ID" value="MEX4006655.1"/>
    <property type="molecule type" value="Genomic_DNA"/>
</dbReference>
<dbReference type="RefSeq" id="WP_368802003.1">
    <property type="nucleotide sequence ID" value="NZ_JAZHFV010000001.1"/>
</dbReference>
<sequence length="279" mass="29575">MCHHCVIENVKQNMLSRRSLFKGGAAVAGAAALGALPVSAAAQSPAASMPAAAGWSDLTHELWDTFPTYFGGQQLFFEKQYDFAKDTFNLYELCLSEHTGTHIDAPLHFTADGKSVAELPIEDLICPLVVIDIAAEAEENPDVQVTPDHIAAWISANGDIPEGACIAMNSGWDRHVATDKFRNVGDDGKTMHFPGFHVEAVQMLMDETSAKAIAVDTLSLDFGPSPDFIVHNTWLPSGRYGIEGIANLGALPASGATIVVGAPKVRGGTGGPARIFAFA</sequence>
<keyword evidence="1" id="KW-0732">Signal</keyword>
<dbReference type="PANTHER" id="PTHR31118:SF12">
    <property type="entry name" value="CYCLASE-LIKE PROTEIN 2"/>
    <property type="match status" value="1"/>
</dbReference>
<keyword evidence="3" id="KW-1185">Reference proteome</keyword>
<dbReference type="InterPro" id="IPR007325">
    <property type="entry name" value="KFase/CYL"/>
</dbReference>
<reference evidence="2 3" key="1">
    <citation type="submission" date="2024-01" db="EMBL/GenBank/DDBJ databases">
        <title>New evidence supports the origin of RcGTA from prophage.</title>
        <authorList>
            <person name="Xu Y."/>
            <person name="Liu B."/>
            <person name="Chen F."/>
        </authorList>
    </citation>
    <scope>NUCLEOTIDE SEQUENCE [LARGE SCALE GENOMIC DNA]</scope>
    <source>
        <strain evidence="2 3">CBW1107-2</strain>
    </source>
</reference>
<dbReference type="Pfam" id="PF04199">
    <property type="entry name" value="Cyclase"/>
    <property type="match status" value="1"/>
</dbReference>
<gene>
    <name evidence="2" type="ORF">V1479_05020</name>
</gene>
<dbReference type="Gene3D" id="3.50.30.50">
    <property type="entry name" value="Putative cyclase"/>
    <property type="match status" value="1"/>
</dbReference>
<dbReference type="InterPro" id="IPR006311">
    <property type="entry name" value="TAT_signal"/>
</dbReference>
<dbReference type="PROSITE" id="PS51318">
    <property type="entry name" value="TAT"/>
    <property type="match status" value="1"/>
</dbReference>
<evidence type="ECO:0000313" key="3">
    <source>
        <dbReference type="Proteomes" id="UP001559025"/>
    </source>
</evidence>
<dbReference type="GO" id="GO:0016787">
    <property type="term" value="F:hydrolase activity"/>
    <property type="evidence" value="ECO:0007669"/>
    <property type="project" value="UniProtKB-KW"/>
</dbReference>
<comment type="caution">
    <text evidence="2">The sequence shown here is derived from an EMBL/GenBank/DDBJ whole genome shotgun (WGS) entry which is preliminary data.</text>
</comment>
<evidence type="ECO:0000256" key="1">
    <source>
        <dbReference type="SAM" id="SignalP"/>
    </source>
</evidence>
<evidence type="ECO:0000313" key="2">
    <source>
        <dbReference type="EMBL" id="MEX4006655.1"/>
    </source>
</evidence>
<name>A0ABV3WPR4_9HYPH</name>
<proteinExistence type="predicted"/>
<feature type="chain" id="PRO_5045964970" evidence="1">
    <location>
        <begin position="41"/>
        <end position="279"/>
    </location>
</feature>
<feature type="signal peptide" evidence="1">
    <location>
        <begin position="1"/>
        <end position="40"/>
    </location>
</feature>
<organism evidence="2 3">
    <name type="scientific">Neoaquamicrobium sediminum</name>
    <dbReference type="NCBI Taxonomy" id="1849104"/>
    <lineage>
        <taxon>Bacteria</taxon>
        <taxon>Pseudomonadati</taxon>
        <taxon>Pseudomonadota</taxon>
        <taxon>Alphaproteobacteria</taxon>
        <taxon>Hyphomicrobiales</taxon>
        <taxon>Phyllobacteriaceae</taxon>
        <taxon>Neoaquamicrobium</taxon>
    </lineage>
</organism>
<accession>A0ABV3WPR4</accession>
<dbReference type="SUPFAM" id="SSF102198">
    <property type="entry name" value="Putative cyclase"/>
    <property type="match status" value="1"/>
</dbReference>